<feature type="domain" description="Phytase-like" evidence="1">
    <location>
        <begin position="64"/>
        <end position="305"/>
    </location>
</feature>
<gene>
    <name evidence="2" type="ORF">GRI44_11015</name>
</gene>
<dbReference type="InterPro" id="IPR014567">
    <property type="entry name" value="UCP031900"/>
</dbReference>
<dbReference type="InterPro" id="IPR027372">
    <property type="entry name" value="Phytase-like_dom"/>
</dbReference>
<dbReference type="Pfam" id="PF13449">
    <property type="entry name" value="Phytase-like"/>
    <property type="match status" value="1"/>
</dbReference>
<evidence type="ECO:0000313" key="3">
    <source>
        <dbReference type="Proteomes" id="UP000473531"/>
    </source>
</evidence>
<comment type="caution">
    <text evidence="2">The sequence shown here is derived from an EMBL/GenBank/DDBJ whole genome shotgun (WGS) entry which is preliminary data.</text>
</comment>
<dbReference type="EMBL" id="WTYU01000002">
    <property type="protein sequence ID" value="MXP15280.1"/>
    <property type="molecule type" value="Genomic_DNA"/>
</dbReference>
<dbReference type="SUPFAM" id="SSF63829">
    <property type="entry name" value="Calcium-dependent phosphotriesterase"/>
    <property type="match status" value="1"/>
</dbReference>
<evidence type="ECO:0000313" key="2">
    <source>
        <dbReference type="EMBL" id="MXP15280.1"/>
    </source>
</evidence>
<protein>
    <submittedName>
        <fullName evidence="2">Esterase-like activity of phytase family protein</fullName>
    </submittedName>
</protein>
<reference evidence="2 3" key="1">
    <citation type="submission" date="2019-12" db="EMBL/GenBank/DDBJ databases">
        <title>Genomic-based taxomic classification of the family Erythrobacteraceae.</title>
        <authorList>
            <person name="Xu L."/>
        </authorList>
    </citation>
    <scope>NUCLEOTIDE SEQUENCE [LARGE SCALE GENOMIC DNA]</scope>
    <source>
        <strain evidence="2 3">KCTC 52259</strain>
    </source>
</reference>
<dbReference type="RefSeq" id="WP_160601828.1">
    <property type="nucleotide sequence ID" value="NZ_WTYU01000002.1"/>
</dbReference>
<accession>A0A6L7GI86</accession>
<dbReference type="Proteomes" id="UP000473531">
    <property type="component" value="Unassembled WGS sequence"/>
</dbReference>
<dbReference type="CDD" id="cd15482">
    <property type="entry name" value="Sialidase_non-viral"/>
    <property type="match status" value="1"/>
</dbReference>
<dbReference type="OrthoDB" id="9798693at2"/>
<dbReference type="AlphaFoldDB" id="A0A6L7GI86"/>
<evidence type="ECO:0000259" key="1">
    <source>
        <dbReference type="Pfam" id="PF13449"/>
    </source>
</evidence>
<dbReference type="PIRSF" id="PIRSF031900">
    <property type="entry name" value="UCP031900"/>
    <property type="match status" value="1"/>
</dbReference>
<sequence>MRPLRLILVFLLLLALAPGTWVRSAFPPADLAAAVQVTPLPLDVRHAASIDIVRGWRLTSQNDHFGGYSALLALPGGTLLAASDRGRSLRLHVSDQGPVAAGMGFMSGTSDTDKHLVDIESMTRDPATGRIWVGYEGANAIDRLDGDMAGATRVRPTAMQRWSENSGAEAMVRLADGRFIVLAEGSRRASDTAFPGVLFASDPIGGGAGQTFRFAAPDNYRPVDMVQIPDGRVLVLVRRFHLGLPPRFTTRLMVADPADIRAGGLWKGTVIASFAAPLPSDNYEGIAVRPRADGRLDLWMISDDNRASFQQTLLLQMRWDPRATHVQQQ</sequence>
<proteinExistence type="predicted"/>
<organism evidence="2 3">
    <name type="scientific">Allopontixanthobacter confluentis</name>
    <dbReference type="NCBI Taxonomy" id="1849021"/>
    <lineage>
        <taxon>Bacteria</taxon>
        <taxon>Pseudomonadati</taxon>
        <taxon>Pseudomonadota</taxon>
        <taxon>Alphaproteobacteria</taxon>
        <taxon>Sphingomonadales</taxon>
        <taxon>Erythrobacteraceae</taxon>
        <taxon>Allopontixanthobacter</taxon>
    </lineage>
</organism>
<name>A0A6L7GI86_9SPHN</name>
<keyword evidence="3" id="KW-1185">Reference proteome</keyword>